<proteinExistence type="predicted"/>
<evidence type="ECO:0000313" key="2">
    <source>
        <dbReference type="Proteomes" id="UP001141422"/>
    </source>
</evidence>
<organism evidence="1 2">
    <name type="scientific">Methanocorpusculum petauri</name>
    <dbReference type="NCBI Taxonomy" id="3002863"/>
    <lineage>
        <taxon>Archaea</taxon>
        <taxon>Methanobacteriati</taxon>
        <taxon>Methanobacteriota</taxon>
        <taxon>Stenosarchaea group</taxon>
        <taxon>Methanomicrobia</taxon>
        <taxon>Methanomicrobiales</taxon>
        <taxon>Methanocorpusculaceae</taxon>
        <taxon>Methanocorpusculum</taxon>
    </lineage>
</organism>
<comment type="caution">
    <text evidence="1">The sequence shown here is derived from an EMBL/GenBank/DDBJ whole genome shotgun (WGS) entry which is preliminary data.</text>
</comment>
<reference evidence="1" key="1">
    <citation type="submission" date="2022-12" db="EMBL/GenBank/DDBJ databases">
        <title>Isolation and characterisation of novel Methanocorpusculum spp. from native Australian herbivores indicates the genus is ancestrally host-associated.</title>
        <authorList>
            <person name="Volmer J.G."/>
            <person name="Soo R.M."/>
            <person name="Evans P.N."/>
            <person name="Hoedt E.C."/>
            <person name="Astorga Alsina A.L."/>
            <person name="Woodcroft B.J."/>
            <person name="Tyson G.W."/>
            <person name="Hugenholtz P."/>
            <person name="Morrison M."/>
        </authorList>
    </citation>
    <scope>NUCLEOTIDE SEQUENCE</scope>
    <source>
        <strain evidence="1">MG</strain>
    </source>
</reference>
<sequence>MSGSFASIAVACAIVTHEGGSGARFCRAIVTPKGEESKTSGLAIATPKGERSTVLLCDSDPEGGAEHGSAVR</sequence>
<accession>A0ABT4IGQ4</accession>
<gene>
    <name evidence="1" type="ORF">O0S10_06725</name>
</gene>
<dbReference type="EMBL" id="JAPTGB010000013">
    <property type="protein sequence ID" value="MCZ0860919.1"/>
    <property type="molecule type" value="Genomic_DNA"/>
</dbReference>
<name>A0ABT4IGQ4_9EURY</name>
<evidence type="ECO:0000313" key="1">
    <source>
        <dbReference type="EMBL" id="MCZ0860919.1"/>
    </source>
</evidence>
<dbReference type="RefSeq" id="WP_268925118.1">
    <property type="nucleotide sequence ID" value="NZ_JAPTGB010000013.1"/>
</dbReference>
<keyword evidence="2" id="KW-1185">Reference proteome</keyword>
<dbReference type="Proteomes" id="UP001141422">
    <property type="component" value="Unassembled WGS sequence"/>
</dbReference>
<protein>
    <submittedName>
        <fullName evidence="1">Uncharacterized protein</fullName>
    </submittedName>
</protein>